<keyword evidence="1" id="KW-0677">Repeat</keyword>
<dbReference type="InterPro" id="IPR036770">
    <property type="entry name" value="Ankyrin_rpt-contain_sf"/>
</dbReference>
<dbReference type="Gene3D" id="1.25.40.20">
    <property type="entry name" value="Ankyrin repeat-containing domain"/>
    <property type="match status" value="2"/>
</dbReference>
<evidence type="ECO:0000256" key="2">
    <source>
        <dbReference type="ARBA" id="ARBA00023043"/>
    </source>
</evidence>
<evidence type="ECO:0000313" key="5">
    <source>
        <dbReference type="Proteomes" id="UP000799771"/>
    </source>
</evidence>
<dbReference type="AlphaFoldDB" id="A0A6A6A1A7"/>
<dbReference type="InterPro" id="IPR002110">
    <property type="entry name" value="Ankyrin_rpt"/>
</dbReference>
<dbReference type="GeneID" id="54407321"/>
<dbReference type="SMART" id="SM00248">
    <property type="entry name" value="ANK"/>
    <property type="match status" value="3"/>
</dbReference>
<dbReference type="PROSITE" id="PS50088">
    <property type="entry name" value="ANK_REPEAT"/>
    <property type="match status" value="1"/>
</dbReference>
<evidence type="ECO:0000256" key="3">
    <source>
        <dbReference type="PROSITE-ProRule" id="PRU00023"/>
    </source>
</evidence>
<dbReference type="SUPFAM" id="SSF48403">
    <property type="entry name" value="Ankyrin repeat"/>
    <property type="match status" value="1"/>
</dbReference>
<dbReference type="PROSITE" id="PS50297">
    <property type="entry name" value="ANK_REP_REGION"/>
    <property type="match status" value="1"/>
</dbReference>
<dbReference type="RefSeq" id="XP_033520021.1">
    <property type="nucleotide sequence ID" value="XM_033666889.1"/>
</dbReference>
<gene>
    <name evidence="4" type="ORF">P153DRAFT_359978</name>
</gene>
<evidence type="ECO:0000256" key="1">
    <source>
        <dbReference type="ARBA" id="ARBA00022737"/>
    </source>
</evidence>
<feature type="repeat" description="ANK" evidence="3">
    <location>
        <begin position="187"/>
        <end position="208"/>
    </location>
</feature>
<protein>
    <submittedName>
        <fullName evidence="4">Uncharacterized protein</fullName>
    </submittedName>
</protein>
<sequence length="454" mass="51902">MELLDLPPEVFQQIVAIYVSTVGIRKAAKARETSKTFLCYINEEMFARQPTNKFTTRVPKKLLTKNMALFLEYRSQALYGAPDILPSMIQKTTMKFMEITGETSSDVGSKWIKRVTKQVVQHCGVVMYLAITPTAKRRKDFFNNSCKNSEDCDALMLAISLDDLNLVSAMLRRGINLWMKSPTLGYPLHLAARIGNLDVLSALLSSGVTDKSELSSLHCSNRIGEAIFAAKHDTESRIAIALLNFYTLHVGRPSLSWCSRMIYHAVSGNEPKFLDVILSLEVPRSWKEKYRENVMFGFRRCKSPEPILHVCIDRDLISLYGEYRCYESDARQTLAELAVKYHNTEMVNVLLKFNKSSYFWDAPLRLAVERNCADIVQILLHHGIDPEGPGWKLHRQSLCEVAKSRSEVYFMVKKALEKKIRRLGEDYEAPLYLIWDPKKQADVRVAYSFHAPKL</sequence>
<dbReference type="OrthoDB" id="366390at2759"/>
<proteinExistence type="predicted"/>
<dbReference type="InterPro" id="IPR051165">
    <property type="entry name" value="Multifunctional_ANK_Repeat"/>
</dbReference>
<dbReference type="PANTHER" id="PTHR24123:SF134">
    <property type="entry name" value="PFS DOMAIN-CONTAINING PROTEIN"/>
    <property type="match status" value="1"/>
</dbReference>
<keyword evidence="5" id="KW-1185">Reference proteome</keyword>
<dbReference type="Proteomes" id="UP000799771">
    <property type="component" value="Unassembled WGS sequence"/>
</dbReference>
<evidence type="ECO:0000313" key="4">
    <source>
        <dbReference type="EMBL" id="KAF2125629.1"/>
    </source>
</evidence>
<keyword evidence="2 3" id="KW-0040">ANK repeat</keyword>
<reference evidence="4" key="1">
    <citation type="journal article" date="2020" name="Stud. Mycol.">
        <title>101 Dothideomycetes genomes: a test case for predicting lifestyles and emergence of pathogens.</title>
        <authorList>
            <person name="Haridas S."/>
            <person name="Albert R."/>
            <person name="Binder M."/>
            <person name="Bloem J."/>
            <person name="Labutti K."/>
            <person name="Salamov A."/>
            <person name="Andreopoulos B."/>
            <person name="Baker S."/>
            <person name="Barry K."/>
            <person name="Bills G."/>
            <person name="Bluhm B."/>
            <person name="Cannon C."/>
            <person name="Castanera R."/>
            <person name="Culley D."/>
            <person name="Daum C."/>
            <person name="Ezra D."/>
            <person name="Gonzalez J."/>
            <person name="Henrissat B."/>
            <person name="Kuo A."/>
            <person name="Liang C."/>
            <person name="Lipzen A."/>
            <person name="Lutzoni F."/>
            <person name="Magnuson J."/>
            <person name="Mondo S."/>
            <person name="Nolan M."/>
            <person name="Ohm R."/>
            <person name="Pangilinan J."/>
            <person name="Park H.-J."/>
            <person name="Ramirez L."/>
            <person name="Alfaro M."/>
            <person name="Sun H."/>
            <person name="Tritt A."/>
            <person name="Yoshinaga Y."/>
            <person name="Zwiers L.-H."/>
            <person name="Turgeon B."/>
            <person name="Goodwin S."/>
            <person name="Spatafora J."/>
            <person name="Crous P."/>
            <person name="Grigoriev I."/>
        </authorList>
    </citation>
    <scope>NUCLEOTIDE SEQUENCE</scope>
    <source>
        <strain evidence="4">CBS 119687</strain>
    </source>
</reference>
<dbReference type="PANTHER" id="PTHR24123">
    <property type="entry name" value="ANKYRIN REPEAT-CONTAINING"/>
    <property type="match status" value="1"/>
</dbReference>
<dbReference type="EMBL" id="ML977515">
    <property type="protein sequence ID" value="KAF2125629.1"/>
    <property type="molecule type" value="Genomic_DNA"/>
</dbReference>
<dbReference type="Pfam" id="PF00023">
    <property type="entry name" value="Ank"/>
    <property type="match status" value="2"/>
</dbReference>
<accession>A0A6A6A1A7</accession>
<organism evidence="4 5">
    <name type="scientific">Dothidotthia symphoricarpi CBS 119687</name>
    <dbReference type="NCBI Taxonomy" id="1392245"/>
    <lineage>
        <taxon>Eukaryota</taxon>
        <taxon>Fungi</taxon>
        <taxon>Dikarya</taxon>
        <taxon>Ascomycota</taxon>
        <taxon>Pezizomycotina</taxon>
        <taxon>Dothideomycetes</taxon>
        <taxon>Pleosporomycetidae</taxon>
        <taxon>Pleosporales</taxon>
        <taxon>Dothidotthiaceae</taxon>
        <taxon>Dothidotthia</taxon>
    </lineage>
</organism>
<name>A0A6A6A1A7_9PLEO</name>